<gene>
    <name evidence="2" type="ORF">Q4I31_004921</name>
</gene>
<feature type="region of interest" description="Disordered" evidence="1">
    <location>
        <begin position="1"/>
        <end position="67"/>
    </location>
</feature>
<sequence>MQQRARATERALPTRDVRKVMSQSLSDSSDESALPMHVVSGGASRRVGRVSDDDYKASSYEETDTSDDWFSDNSEDYVPLAFDYINSNPRRHAGAPAYSKVPSGLEEVGEHESISFSDIPLEVYVERGRTHRHCGPGSKDSNHAEVTSLSSNDEYEDDISSTTSDALSVGFERRKRFHNVGKIKPQTHEASDAESSVFLSDEEEAPLNAQLIHTLIKRLRNPSDEVLLEAFDFVDFSDENFKEELEPLKQIRELLEKKASSPIATATKCDREVKKAVQSLPPEKAIAAKLKAIKSRQIRSSQSQSRLYTGGETEMEKAEPISDLVRRLKEPNTQVPLHVLDEVNRNSQSFDIMHALQTPIHAYMEAKEVLQQTLGENVMSTQSTLDDQIKTTIMSLPSEEAVAAAKRAVKSYTMPSSSSNGDAIRHLVARLKESGQSVEQCEFEKLDWNDRNFSRELEPLQQIRTYMEAKEALQQTSSENVMAIQSALEDQIKTAIMSLPPEKVTAVKTQILKMRERALAKAQGPQAVKVGKLSASAGTMKRLKDSVIMSNPKKKWKTKEGKLSASSCQVKQVDLGIISSQQPAYAAKESTALLAPAKKTRRTRRRCDRSVSISNVQYDTPPGEIVENDQELPESGESPLLEAGTTQRRLSHVPSRPAGMKKRERRPRNCRQGSNISFGSVPMEEPGVIQEEEDKLVGIKRKTRRRRAPHKLGRSLSMTSLPDLEADEVFEEPTLPAGKSATPSNTRNVTPAPLAIGTKAKPRRLRPDLHGGSTQFGQPPSQVDGDLKDDKTAPQGKAHSVSQRKKRPARVNHNSRSCSFLEVVVEEAREIQDGNFTELKGAEPQHETLPPKRSKRLLRRCRPGGRGNGRALDYSEPEIGEADQLGDAQCFNAVPVKGRWANVHRTRSTHTSMIVELESGEIVERPDETQILYASSGGGTPPPDEANARRVNGRVIPAKAQKLSDRTCGLASTARRRRQRLHMSKELSVSAIPEDLAGEIVEKVPDLLSATAPVSGSFSNGRLSKAFEGPARLLPLLNGTERGPLRYADPPTSSLRLSKKSRSGVMMPRVDVSFILETMSNTPPPPFNTLRRSAEAASRGAMVAAKAPGGAQ</sequence>
<feature type="compositionally biased region" description="Polar residues" evidence="1">
    <location>
        <begin position="772"/>
        <end position="781"/>
    </location>
</feature>
<dbReference type="EMBL" id="JBAMZK010000029">
    <property type="protein sequence ID" value="KAL0501237.1"/>
    <property type="molecule type" value="Genomic_DNA"/>
</dbReference>
<keyword evidence="3" id="KW-1185">Reference proteome</keyword>
<proteinExistence type="predicted"/>
<feature type="compositionally biased region" description="Basic and acidic residues" evidence="1">
    <location>
        <begin position="1"/>
        <end position="19"/>
    </location>
</feature>
<accession>A0AAW3A9B7</accession>
<feature type="region of interest" description="Disordered" evidence="1">
    <location>
        <begin position="597"/>
        <end position="689"/>
    </location>
</feature>
<organism evidence="2 3">
    <name type="scientific">Leishmania lindenbergi</name>
    <dbReference type="NCBI Taxonomy" id="651832"/>
    <lineage>
        <taxon>Eukaryota</taxon>
        <taxon>Discoba</taxon>
        <taxon>Euglenozoa</taxon>
        <taxon>Kinetoplastea</taxon>
        <taxon>Metakinetoplastina</taxon>
        <taxon>Trypanosomatida</taxon>
        <taxon>Trypanosomatidae</taxon>
        <taxon>Leishmaniinae</taxon>
        <taxon>Leishmania</taxon>
    </lineage>
</organism>
<feature type="compositionally biased region" description="Basic residues" evidence="1">
    <location>
        <begin position="659"/>
        <end position="669"/>
    </location>
</feature>
<evidence type="ECO:0000313" key="3">
    <source>
        <dbReference type="Proteomes" id="UP001500131"/>
    </source>
</evidence>
<feature type="region of interest" description="Disordered" evidence="1">
    <location>
        <begin position="735"/>
        <end position="814"/>
    </location>
</feature>
<comment type="caution">
    <text evidence="2">The sequence shown here is derived from an EMBL/GenBank/DDBJ whole genome shotgun (WGS) entry which is preliminary data.</text>
</comment>
<dbReference type="Proteomes" id="UP001500131">
    <property type="component" value="Unassembled WGS sequence"/>
</dbReference>
<reference evidence="2 3" key="1">
    <citation type="submission" date="2024-02" db="EMBL/GenBank/DDBJ databases">
        <title>FIRST GENOME SEQUENCES OF Leishmania (Viannia) shawi, Leishmania (Viannia) lindenbergi AND Leishmania (Viannia) utingensis.</title>
        <authorList>
            <person name="Resadore F."/>
            <person name="Custodio M.G.F."/>
            <person name="Boite M.C."/>
            <person name="Cupolillo E."/>
            <person name="Ferreira G.E.M."/>
        </authorList>
    </citation>
    <scope>NUCLEOTIDE SEQUENCE [LARGE SCALE GENOMIC DNA]</scope>
    <source>
        <strain evidence="2 3">MHOM/BR/1966/M15733</strain>
    </source>
</reference>
<feature type="compositionally biased region" description="Basic residues" evidence="1">
    <location>
        <begin position="598"/>
        <end position="607"/>
    </location>
</feature>
<name>A0AAW3A9B7_9TRYP</name>
<feature type="region of interest" description="Disordered" evidence="1">
    <location>
        <begin position="1093"/>
        <end position="1112"/>
    </location>
</feature>
<dbReference type="AlphaFoldDB" id="A0AAW3A9B7"/>
<evidence type="ECO:0000256" key="1">
    <source>
        <dbReference type="SAM" id="MobiDB-lite"/>
    </source>
</evidence>
<feature type="compositionally biased region" description="Basic residues" evidence="1">
    <location>
        <begin position="700"/>
        <end position="713"/>
    </location>
</feature>
<feature type="region of interest" description="Disordered" evidence="1">
    <location>
        <begin position="130"/>
        <end position="161"/>
    </location>
</feature>
<evidence type="ECO:0000313" key="2">
    <source>
        <dbReference type="EMBL" id="KAL0501237.1"/>
    </source>
</evidence>
<feature type="region of interest" description="Disordered" evidence="1">
    <location>
        <begin position="700"/>
        <end position="719"/>
    </location>
</feature>
<protein>
    <submittedName>
        <fullName evidence="2">Uncharacterized protein</fullName>
    </submittedName>
</protein>